<keyword evidence="6" id="KW-0206">Cytoskeleton</keyword>
<dbReference type="InterPro" id="IPR039505">
    <property type="entry name" value="DRC1/2_N"/>
</dbReference>
<evidence type="ECO:0000256" key="4">
    <source>
        <dbReference type="ARBA" id="ARBA00023054"/>
    </source>
</evidence>
<evidence type="ECO:0000256" key="6">
    <source>
        <dbReference type="ARBA" id="ARBA00023212"/>
    </source>
</evidence>
<reference evidence="14 15" key="1">
    <citation type="submission" date="2024-08" db="EMBL/GenBank/DDBJ databases">
        <authorList>
            <person name="Will J Nash"/>
            <person name="Angela Man"/>
            <person name="Seanna McTaggart"/>
            <person name="Kendall Baker"/>
            <person name="Tom Barker"/>
            <person name="Leah Catchpole"/>
            <person name="Alex Durrant"/>
            <person name="Karim Gharbi"/>
            <person name="Naomi Irish"/>
            <person name="Gemy Kaithakottil"/>
            <person name="Debby Ku"/>
            <person name="Aaliyah Providence"/>
            <person name="Felix Shaw"/>
            <person name="David Swarbreck"/>
            <person name="Chris Watkins"/>
            <person name="Ann M. McCartney"/>
            <person name="Giulio Formenti"/>
            <person name="Alice Mouton"/>
            <person name="Noel Vella"/>
            <person name="Bjorn M von Reumont"/>
            <person name="Adriana Vella"/>
            <person name="Wilfried Haerty"/>
        </authorList>
    </citation>
    <scope>NUCLEOTIDE SEQUENCE [LARGE SCALE GENOMIC DNA]</scope>
</reference>
<evidence type="ECO:0000256" key="8">
    <source>
        <dbReference type="ARBA" id="ARBA00037841"/>
    </source>
</evidence>
<evidence type="ECO:0000256" key="3">
    <source>
        <dbReference type="ARBA" id="ARBA00022846"/>
    </source>
</evidence>
<comment type="subcellular location">
    <subcellularLocation>
        <location evidence="1">Cytoplasm</location>
        <location evidence="1">Cytoskeleton</location>
        <location evidence="1">Flagellum axoneme</location>
    </subcellularLocation>
    <subcellularLocation>
        <location evidence="8">Cytoplasm</location>
        <location evidence="8">Cytoskeleton</location>
        <location evidence="8">Flagellum basal body</location>
    </subcellularLocation>
</comment>
<comment type="caution">
    <text evidence="14">The sequence shown here is derived from an EMBL/GenBank/DDBJ whole genome shotgun (WGS) entry which is preliminary data.</text>
</comment>
<proteinExistence type="inferred from homology"/>
<dbReference type="Pfam" id="PF14772">
    <property type="entry name" value="NYD-SP28"/>
    <property type="match status" value="1"/>
</dbReference>
<evidence type="ECO:0000256" key="7">
    <source>
        <dbReference type="ARBA" id="ARBA00023273"/>
    </source>
</evidence>
<comment type="similarity">
    <text evidence="9">Belongs to the DRC2 family.</text>
</comment>
<dbReference type="PANTHER" id="PTHR21625">
    <property type="entry name" value="NYD-SP28 PROTEIN"/>
    <property type="match status" value="1"/>
</dbReference>
<accession>A0ABP1P801</accession>
<evidence type="ECO:0000256" key="2">
    <source>
        <dbReference type="ARBA" id="ARBA00022490"/>
    </source>
</evidence>
<keyword evidence="5" id="KW-0969">Cilium</keyword>
<keyword evidence="3" id="KW-0282">Flagellum</keyword>
<evidence type="ECO:0000256" key="5">
    <source>
        <dbReference type="ARBA" id="ARBA00023069"/>
    </source>
</evidence>
<keyword evidence="4" id="KW-0175">Coiled coil</keyword>
<comment type="function">
    <text evidence="12">Component of the nexin-dynein regulatory complex (N-DRC), a key regulator of ciliary/flagellar motility which maintains the alignment and integrity of the distal axoneme and regulates microtubule sliding in motile axonemes. Plays a critical role in the assembly of N-DRC and also stabilizes the assembly of multiple inner dynein arms and radial spokes. Coassembles with DRC1 to form a central scaffold needed for assembly of the N-DRC and its attachment to the outer doublet microtubules.</text>
</comment>
<evidence type="ECO:0000256" key="10">
    <source>
        <dbReference type="ARBA" id="ARBA00040899"/>
    </source>
</evidence>
<evidence type="ECO:0000259" key="13">
    <source>
        <dbReference type="Pfam" id="PF14772"/>
    </source>
</evidence>
<keyword evidence="2" id="KW-0963">Cytoplasm</keyword>
<feature type="domain" description="Dynein regulatory complex protein 1/2 N-terminal" evidence="13">
    <location>
        <begin position="31"/>
        <end position="124"/>
    </location>
</feature>
<sequence length="445" mass="52833">MVKKRKNKANKLARMNEEERARYIQHRIEFELETKRRKQQLIATFTKNKLKREESFSKLNIAKINEKWRYVLRQIKCKELHENVKYLHATFDRAITIKDSAISCLHNELNMANADHRKLQETHTVLIDNIIEKYRQNLIKLHDTYKANDIRFNDIIELTSLKNDIKQNHKEISNNLTRKMKDFNKTQTIRKTQYAINIFNILHLEEGIASDLVHQSFLNIEYLWEQLCKTINEYKKIIENKKKQYEYLKEQDVIYQMSTLQYLKIHIQSQNIIESLKLNTQMLSEEKKEKIIKLKIKDKHLREKLKNIKYDFATTETVVFSQLKKLSVTSNNAIKHLQQIENKGSVILETITVCTTLEPLLFKLKQYFIQDTTYAEIADTKVPESCSKVSNLWKYYNYIKVNNIVLKNESNKLCIENKKLKHKLQSYLTTNSGILALHPIASSPI</sequence>
<evidence type="ECO:0000256" key="9">
    <source>
        <dbReference type="ARBA" id="ARBA00038424"/>
    </source>
</evidence>
<gene>
    <name evidence="14" type="ORF">XYLVIOL_LOCUS9042</name>
</gene>
<evidence type="ECO:0000313" key="15">
    <source>
        <dbReference type="Proteomes" id="UP001642520"/>
    </source>
</evidence>
<dbReference type="InterPro" id="IPR039750">
    <property type="entry name" value="DRC1/DRC2"/>
</dbReference>
<organism evidence="14 15">
    <name type="scientific">Xylocopa violacea</name>
    <name type="common">Violet carpenter bee</name>
    <name type="synonym">Apis violacea</name>
    <dbReference type="NCBI Taxonomy" id="135666"/>
    <lineage>
        <taxon>Eukaryota</taxon>
        <taxon>Metazoa</taxon>
        <taxon>Ecdysozoa</taxon>
        <taxon>Arthropoda</taxon>
        <taxon>Hexapoda</taxon>
        <taxon>Insecta</taxon>
        <taxon>Pterygota</taxon>
        <taxon>Neoptera</taxon>
        <taxon>Endopterygota</taxon>
        <taxon>Hymenoptera</taxon>
        <taxon>Apocrita</taxon>
        <taxon>Aculeata</taxon>
        <taxon>Apoidea</taxon>
        <taxon>Anthophila</taxon>
        <taxon>Apidae</taxon>
        <taxon>Xylocopa</taxon>
        <taxon>Xylocopa</taxon>
    </lineage>
</organism>
<dbReference type="Proteomes" id="UP001642520">
    <property type="component" value="Unassembled WGS sequence"/>
</dbReference>
<dbReference type="EMBL" id="CAXAJV020001299">
    <property type="protein sequence ID" value="CAL7948711.1"/>
    <property type="molecule type" value="Genomic_DNA"/>
</dbReference>
<evidence type="ECO:0000256" key="12">
    <source>
        <dbReference type="ARBA" id="ARBA00045865"/>
    </source>
</evidence>
<dbReference type="PANTHER" id="PTHR21625:SF0">
    <property type="entry name" value="DYNEIN REGULATORY COMPLEX SUBUNIT 2"/>
    <property type="match status" value="1"/>
</dbReference>
<evidence type="ECO:0000313" key="14">
    <source>
        <dbReference type="EMBL" id="CAL7948711.1"/>
    </source>
</evidence>
<keyword evidence="7" id="KW-0966">Cell projection</keyword>
<evidence type="ECO:0000256" key="11">
    <source>
        <dbReference type="ARBA" id="ARBA00041517"/>
    </source>
</evidence>
<name>A0ABP1P801_XYLVO</name>
<protein>
    <recommendedName>
        <fullName evidence="10">Dynein regulatory complex subunit 2</fullName>
    </recommendedName>
    <alternativeName>
        <fullName evidence="11">Coiled-coil domain-containing protein 65</fullName>
    </alternativeName>
</protein>
<keyword evidence="15" id="KW-1185">Reference proteome</keyword>
<evidence type="ECO:0000256" key="1">
    <source>
        <dbReference type="ARBA" id="ARBA00004611"/>
    </source>
</evidence>